<dbReference type="InterPro" id="IPR010998">
    <property type="entry name" value="Integrase_recombinase_N"/>
</dbReference>
<dbReference type="SUPFAM" id="SSF56349">
    <property type="entry name" value="DNA breaking-rejoining enzymes"/>
    <property type="match status" value="1"/>
</dbReference>
<organism evidence="5 6">
    <name type="scientific">Candidatus Daviesbacteria bacterium RIFCSPLOWO2_02_FULL_41_8</name>
    <dbReference type="NCBI Taxonomy" id="1797798"/>
    <lineage>
        <taxon>Bacteria</taxon>
        <taxon>Candidatus Daviesiibacteriota</taxon>
    </lineage>
</organism>
<dbReference type="AlphaFoldDB" id="A0A1F5NI96"/>
<dbReference type="PROSITE" id="PS51898">
    <property type="entry name" value="TYR_RECOMBINASE"/>
    <property type="match status" value="1"/>
</dbReference>
<keyword evidence="3" id="KW-0233">DNA recombination</keyword>
<dbReference type="InterPro" id="IPR011010">
    <property type="entry name" value="DNA_brk_join_enz"/>
</dbReference>
<accession>A0A1F5NI96</accession>
<dbReference type="GO" id="GO:0006310">
    <property type="term" value="P:DNA recombination"/>
    <property type="evidence" value="ECO:0007669"/>
    <property type="project" value="UniProtKB-KW"/>
</dbReference>
<reference evidence="5 6" key="1">
    <citation type="journal article" date="2016" name="Nat. Commun.">
        <title>Thousands of microbial genomes shed light on interconnected biogeochemical processes in an aquifer system.</title>
        <authorList>
            <person name="Anantharaman K."/>
            <person name="Brown C.T."/>
            <person name="Hug L.A."/>
            <person name="Sharon I."/>
            <person name="Castelle C.J."/>
            <person name="Probst A.J."/>
            <person name="Thomas B.C."/>
            <person name="Singh A."/>
            <person name="Wilkins M.J."/>
            <person name="Karaoz U."/>
            <person name="Brodie E.L."/>
            <person name="Williams K.H."/>
            <person name="Hubbard S.S."/>
            <person name="Banfield J.F."/>
        </authorList>
    </citation>
    <scope>NUCLEOTIDE SEQUENCE [LARGE SCALE GENOMIC DNA]</scope>
</reference>
<dbReference type="GO" id="GO:0003677">
    <property type="term" value="F:DNA binding"/>
    <property type="evidence" value="ECO:0007669"/>
    <property type="project" value="UniProtKB-KW"/>
</dbReference>
<dbReference type="Gene3D" id="1.10.150.130">
    <property type="match status" value="1"/>
</dbReference>
<evidence type="ECO:0000259" key="4">
    <source>
        <dbReference type="PROSITE" id="PS51898"/>
    </source>
</evidence>
<evidence type="ECO:0000313" key="6">
    <source>
        <dbReference type="Proteomes" id="UP000176578"/>
    </source>
</evidence>
<dbReference type="Gene3D" id="1.10.443.10">
    <property type="entry name" value="Intergrase catalytic core"/>
    <property type="match status" value="1"/>
</dbReference>
<evidence type="ECO:0000313" key="5">
    <source>
        <dbReference type="EMBL" id="OGE77426.1"/>
    </source>
</evidence>
<name>A0A1F5NI96_9BACT</name>
<dbReference type="Pfam" id="PF00589">
    <property type="entry name" value="Phage_integrase"/>
    <property type="match status" value="1"/>
</dbReference>
<dbReference type="InterPro" id="IPR013762">
    <property type="entry name" value="Integrase-like_cat_sf"/>
</dbReference>
<gene>
    <name evidence="5" type="ORF">A3J19_03220</name>
</gene>
<dbReference type="InterPro" id="IPR050090">
    <property type="entry name" value="Tyrosine_recombinase_XerCD"/>
</dbReference>
<comment type="caution">
    <text evidence="5">The sequence shown here is derived from an EMBL/GenBank/DDBJ whole genome shotgun (WGS) entry which is preliminary data.</text>
</comment>
<proteinExistence type="inferred from homology"/>
<evidence type="ECO:0000256" key="2">
    <source>
        <dbReference type="ARBA" id="ARBA00023125"/>
    </source>
</evidence>
<dbReference type="EMBL" id="MFDZ01000052">
    <property type="protein sequence ID" value="OGE77426.1"/>
    <property type="molecule type" value="Genomic_DNA"/>
</dbReference>
<protein>
    <recommendedName>
        <fullName evidence="4">Tyr recombinase domain-containing protein</fullName>
    </recommendedName>
</protein>
<dbReference type="GO" id="GO:0015074">
    <property type="term" value="P:DNA integration"/>
    <property type="evidence" value="ECO:0007669"/>
    <property type="project" value="InterPro"/>
</dbReference>
<sequence length="299" mass="34533">MDLIKHIDLNDMKARAGLVFDALDAREMTRKDYKARIGLFLSHIAGSGLNRNSFLDFKRYLEKRADYTVSTKNKYLTSARVFLKELNRQGILPADITQNIKTFAQIKKHKREGLNEKEILALVQKIKELPDNPRNTRLRAFFCLLAFQGLRQIEIVRLDVKDVNLADKTAFIQGKGRDDKELVHLAPETVRALKNHIRLNRAGSGALFKSIRDRKEERLSTMAIKREIGGLLKSLDIEKTTHGFRHFYITALLSVLEVRDVRKFSRHRSLDMILVYDDELDIKHKTGDVFKCFEGLNVI</sequence>
<feature type="domain" description="Tyr recombinase" evidence="4">
    <location>
        <begin position="109"/>
        <end position="290"/>
    </location>
</feature>
<dbReference type="PANTHER" id="PTHR30349">
    <property type="entry name" value="PHAGE INTEGRASE-RELATED"/>
    <property type="match status" value="1"/>
</dbReference>
<keyword evidence="2" id="KW-0238">DNA-binding</keyword>
<evidence type="ECO:0000256" key="1">
    <source>
        <dbReference type="ARBA" id="ARBA00008857"/>
    </source>
</evidence>
<dbReference type="InterPro" id="IPR002104">
    <property type="entry name" value="Integrase_catalytic"/>
</dbReference>
<comment type="similarity">
    <text evidence="1">Belongs to the 'phage' integrase family.</text>
</comment>
<dbReference type="Proteomes" id="UP000176578">
    <property type="component" value="Unassembled WGS sequence"/>
</dbReference>
<evidence type="ECO:0000256" key="3">
    <source>
        <dbReference type="ARBA" id="ARBA00023172"/>
    </source>
</evidence>
<dbReference type="PANTHER" id="PTHR30349:SF41">
    <property type="entry name" value="INTEGRASE_RECOMBINASE PROTEIN MJ0367-RELATED"/>
    <property type="match status" value="1"/>
</dbReference>